<feature type="domain" description="Glycosyltransferase subfamily 4-like N-terminal" evidence="2">
    <location>
        <begin position="20"/>
        <end position="174"/>
    </location>
</feature>
<gene>
    <name evidence="3" type="ORF">GCM10022389_13770</name>
</gene>
<dbReference type="EMBL" id="BAABCT010000003">
    <property type="protein sequence ID" value="GAA4069844.1"/>
    <property type="molecule type" value="Genomic_DNA"/>
</dbReference>
<accession>A0ABP7VM84</accession>
<evidence type="ECO:0000313" key="3">
    <source>
        <dbReference type="EMBL" id="GAA4069844.1"/>
    </source>
</evidence>
<dbReference type="Proteomes" id="UP001500367">
    <property type="component" value="Unassembled WGS sequence"/>
</dbReference>
<protein>
    <submittedName>
        <fullName evidence="3">Glycosyltransferase</fullName>
    </submittedName>
</protein>
<proteinExistence type="predicted"/>
<dbReference type="RefSeq" id="WP_344816008.1">
    <property type="nucleotide sequence ID" value="NZ_BAABCT010000003.1"/>
</dbReference>
<dbReference type="Gene3D" id="3.40.50.2000">
    <property type="entry name" value="Glycogen Phosphorylase B"/>
    <property type="match status" value="2"/>
</dbReference>
<sequence length="369" mass="42808">MTQNRTSYKICLVTVTLSDGGAERCAANLSHFFVNQGFDVHHLVFAGKIEYDYSGEVMHLAKYSSSTSGFVNRIQRFLHLKKYLKDHNFDFVIDFRDKHFFWQEFIIHNYLYKNHIQTIHSNKLDSYIPKSKFLANLLYKNSKQLIAVSKGIEEKIKTEYNFKNIHQIYNPIDFKKIKEIKSENIDFEGDFIVAAGSMNKNIKQFDHLIECYSKSNLPDKNIKLIILGDGKLKQDWINLTDRIGQKENIIFKGNVENPFTYYSKALFTVLTSKYEGLPMVLIESLACETPIVAYNCETGPSEIINHLQNGLLVENQNKEAMIATMNTLCEDKNLYLHCKSNCKTSISKFEVENIGNQWLSLFKQLKNER</sequence>
<evidence type="ECO:0000313" key="4">
    <source>
        <dbReference type="Proteomes" id="UP001500367"/>
    </source>
</evidence>
<feature type="domain" description="Glycosyl transferase family 1" evidence="1">
    <location>
        <begin position="178"/>
        <end position="342"/>
    </location>
</feature>
<name>A0ABP7VM84_9FLAO</name>
<comment type="caution">
    <text evidence="3">The sequence shown here is derived from an EMBL/GenBank/DDBJ whole genome shotgun (WGS) entry which is preliminary data.</text>
</comment>
<dbReference type="PANTHER" id="PTHR12526">
    <property type="entry name" value="GLYCOSYLTRANSFERASE"/>
    <property type="match status" value="1"/>
</dbReference>
<reference evidence="4" key="1">
    <citation type="journal article" date="2019" name="Int. J. Syst. Evol. Microbiol.">
        <title>The Global Catalogue of Microorganisms (GCM) 10K type strain sequencing project: providing services to taxonomists for standard genome sequencing and annotation.</title>
        <authorList>
            <consortium name="The Broad Institute Genomics Platform"/>
            <consortium name="The Broad Institute Genome Sequencing Center for Infectious Disease"/>
            <person name="Wu L."/>
            <person name="Ma J."/>
        </authorList>
    </citation>
    <scope>NUCLEOTIDE SEQUENCE [LARGE SCALE GENOMIC DNA]</scope>
    <source>
        <strain evidence="4">JCM 17069</strain>
    </source>
</reference>
<dbReference type="SUPFAM" id="SSF53756">
    <property type="entry name" value="UDP-Glycosyltransferase/glycogen phosphorylase"/>
    <property type="match status" value="1"/>
</dbReference>
<dbReference type="CDD" id="cd03811">
    <property type="entry name" value="GT4_GT28_WabH-like"/>
    <property type="match status" value="1"/>
</dbReference>
<evidence type="ECO:0000259" key="1">
    <source>
        <dbReference type="Pfam" id="PF00534"/>
    </source>
</evidence>
<evidence type="ECO:0000259" key="2">
    <source>
        <dbReference type="Pfam" id="PF13439"/>
    </source>
</evidence>
<organism evidence="3 4">
    <name type="scientific">Flavobacterium cheonanense</name>
    <dbReference type="NCBI Taxonomy" id="706183"/>
    <lineage>
        <taxon>Bacteria</taxon>
        <taxon>Pseudomonadati</taxon>
        <taxon>Bacteroidota</taxon>
        <taxon>Flavobacteriia</taxon>
        <taxon>Flavobacteriales</taxon>
        <taxon>Flavobacteriaceae</taxon>
        <taxon>Flavobacterium</taxon>
    </lineage>
</organism>
<dbReference type="Pfam" id="PF13439">
    <property type="entry name" value="Glyco_transf_4"/>
    <property type="match status" value="1"/>
</dbReference>
<keyword evidence="4" id="KW-1185">Reference proteome</keyword>
<dbReference type="PANTHER" id="PTHR12526:SF584">
    <property type="entry name" value="GLYCOSYLTRANSFERASE"/>
    <property type="match status" value="1"/>
</dbReference>
<dbReference type="Pfam" id="PF00534">
    <property type="entry name" value="Glycos_transf_1"/>
    <property type="match status" value="1"/>
</dbReference>
<dbReference type="InterPro" id="IPR028098">
    <property type="entry name" value="Glyco_trans_4-like_N"/>
</dbReference>
<dbReference type="InterPro" id="IPR001296">
    <property type="entry name" value="Glyco_trans_1"/>
</dbReference>